<dbReference type="InterPro" id="IPR021731">
    <property type="entry name" value="AMIN_dom"/>
</dbReference>
<dbReference type="Proteomes" id="UP001597304">
    <property type="component" value="Unassembled WGS sequence"/>
</dbReference>
<comment type="subcellular location">
    <subcellularLocation>
        <location evidence="1 10">Cell outer membrane</location>
    </subcellularLocation>
</comment>
<evidence type="ECO:0000256" key="10">
    <source>
        <dbReference type="RuleBase" id="RU004004"/>
    </source>
</evidence>
<evidence type="ECO:0000259" key="15">
    <source>
        <dbReference type="Pfam" id="PF21305"/>
    </source>
</evidence>
<evidence type="ECO:0000313" key="16">
    <source>
        <dbReference type="EMBL" id="MFD1711637.1"/>
    </source>
</evidence>
<feature type="domain" description="NolW-like" evidence="13">
    <location>
        <begin position="462"/>
        <end position="582"/>
    </location>
</feature>
<dbReference type="NCBIfam" id="TIGR02517">
    <property type="entry name" value="type_II_gspD"/>
    <property type="match status" value="1"/>
</dbReference>
<dbReference type="PRINTS" id="PR00811">
    <property type="entry name" value="BCTERIALGSPD"/>
</dbReference>
<keyword evidence="3 10" id="KW-0813">Transport</keyword>
<comment type="caution">
    <text evidence="16">The sequence shown here is derived from an EMBL/GenBank/DDBJ whole genome shotgun (WGS) entry which is preliminary data.</text>
</comment>
<feature type="region of interest" description="Disordered" evidence="11">
    <location>
        <begin position="166"/>
        <end position="197"/>
    </location>
</feature>
<evidence type="ECO:0000256" key="9">
    <source>
        <dbReference type="ARBA" id="ARBA00023237"/>
    </source>
</evidence>
<feature type="domain" description="AMIN" evidence="14">
    <location>
        <begin position="62"/>
        <end position="144"/>
    </location>
</feature>
<evidence type="ECO:0000256" key="8">
    <source>
        <dbReference type="ARBA" id="ARBA00023136"/>
    </source>
</evidence>
<evidence type="ECO:0000256" key="3">
    <source>
        <dbReference type="ARBA" id="ARBA00022448"/>
    </source>
</evidence>
<dbReference type="Gene3D" id="2.60.40.3500">
    <property type="match status" value="1"/>
</dbReference>
<keyword evidence="8" id="KW-0472">Membrane</keyword>
<feature type="region of interest" description="Disordered" evidence="11">
    <location>
        <begin position="516"/>
        <end position="551"/>
    </location>
</feature>
<gene>
    <name evidence="16" type="primary">gspD</name>
    <name evidence="16" type="ORF">ACFSF0_13545</name>
</gene>
<evidence type="ECO:0000259" key="12">
    <source>
        <dbReference type="Pfam" id="PF00263"/>
    </source>
</evidence>
<dbReference type="InterPro" id="IPR001775">
    <property type="entry name" value="GspD/PilQ"/>
</dbReference>
<feature type="domain" description="NolW-like" evidence="13">
    <location>
        <begin position="360"/>
        <end position="450"/>
    </location>
</feature>
<feature type="domain" description="NolW-like" evidence="13">
    <location>
        <begin position="297"/>
        <end position="354"/>
    </location>
</feature>
<evidence type="ECO:0000256" key="4">
    <source>
        <dbReference type="ARBA" id="ARBA00022452"/>
    </source>
</evidence>
<dbReference type="Pfam" id="PF03958">
    <property type="entry name" value="Secretin_N"/>
    <property type="match status" value="3"/>
</dbReference>
<evidence type="ECO:0000256" key="6">
    <source>
        <dbReference type="ARBA" id="ARBA00022729"/>
    </source>
</evidence>
<evidence type="ECO:0000313" key="17">
    <source>
        <dbReference type="Proteomes" id="UP001597304"/>
    </source>
</evidence>
<protein>
    <submittedName>
        <fullName evidence="16">Type II secretion system secretin GspD</fullName>
    </submittedName>
</protein>
<evidence type="ECO:0000259" key="14">
    <source>
        <dbReference type="Pfam" id="PF11741"/>
    </source>
</evidence>
<name>A0ABW4KUU4_9BURK</name>
<organism evidence="16 17">
    <name type="scientific">Ottowia flava</name>
    <dbReference type="NCBI Taxonomy" id="2675430"/>
    <lineage>
        <taxon>Bacteria</taxon>
        <taxon>Pseudomonadati</taxon>
        <taxon>Pseudomonadota</taxon>
        <taxon>Betaproteobacteria</taxon>
        <taxon>Burkholderiales</taxon>
        <taxon>Comamonadaceae</taxon>
        <taxon>Ottowia</taxon>
    </lineage>
</organism>
<evidence type="ECO:0000256" key="1">
    <source>
        <dbReference type="ARBA" id="ARBA00004442"/>
    </source>
</evidence>
<dbReference type="PANTHER" id="PTHR30332:SF24">
    <property type="entry name" value="SECRETIN GSPD-RELATED"/>
    <property type="match status" value="1"/>
</dbReference>
<dbReference type="InterPro" id="IPR049371">
    <property type="entry name" value="GspD-like_N0"/>
</dbReference>
<dbReference type="RefSeq" id="WP_255507686.1">
    <property type="nucleotide sequence ID" value="NZ_JBHUEJ010000031.1"/>
</dbReference>
<reference evidence="17" key="1">
    <citation type="journal article" date="2019" name="Int. J. Syst. Evol. Microbiol.">
        <title>The Global Catalogue of Microorganisms (GCM) 10K type strain sequencing project: providing services to taxonomists for standard genome sequencing and annotation.</title>
        <authorList>
            <consortium name="The Broad Institute Genomics Platform"/>
            <consortium name="The Broad Institute Genome Sequencing Center for Infectious Disease"/>
            <person name="Wu L."/>
            <person name="Ma J."/>
        </authorList>
    </citation>
    <scope>NUCLEOTIDE SEQUENCE [LARGE SCALE GENOMIC DNA]</scope>
    <source>
        <strain evidence="17">LMG 29247</strain>
    </source>
</reference>
<feature type="domain" description="Type II/III secretion system secretin-like" evidence="12">
    <location>
        <begin position="677"/>
        <end position="844"/>
    </location>
</feature>
<dbReference type="InterPro" id="IPR050810">
    <property type="entry name" value="Bact_Secretion_Sys_Channel"/>
</dbReference>
<comment type="similarity">
    <text evidence="2">Belongs to the bacterial secretin family. GSP D subfamily.</text>
</comment>
<keyword evidence="4" id="KW-1134">Transmembrane beta strand</keyword>
<keyword evidence="6" id="KW-0732">Signal</keyword>
<accession>A0ABW4KUU4</accession>
<keyword evidence="7" id="KW-0653">Protein transport</keyword>
<dbReference type="InterPro" id="IPR004846">
    <property type="entry name" value="T2SS/T3SS_dom"/>
</dbReference>
<evidence type="ECO:0000259" key="13">
    <source>
        <dbReference type="Pfam" id="PF03958"/>
    </source>
</evidence>
<feature type="region of interest" description="Disordered" evidence="11">
    <location>
        <begin position="884"/>
        <end position="921"/>
    </location>
</feature>
<evidence type="ECO:0000256" key="5">
    <source>
        <dbReference type="ARBA" id="ARBA00022692"/>
    </source>
</evidence>
<dbReference type="Pfam" id="PF11741">
    <property type="entry name" value="AMIN"/>
    <property type="match status" value="1"/>
</dbReference>
<keyword evidence="9" id="KW-0998">Cell outer membrane</keyword>
<dbReference type="InterPro" id="IPR038591">
    <property type="entry name" value="NolW-like_sf"/>
</dbReference>
<evidence type="ECO:0000256" key="2">
    <source>
        <dbReference type="ARBA" id="ARBA00006980"/>
    </source>
</evidence>
<dbReference type="Pfam" id="PF21305">
    <property type="entry name" value="type_II_gspD_N0"/>
    <property type="match status" value="1"/>
</dbReference>
<keyword evidence="17" id="KW-1185">Reference proteome</keyword>
<proteinExistence type="inferred from homology"/>
<keyword evidence="5" id="KW-0812">Transmembrane</keyword>
<evidence type="ECO:0000256" key="11">
    <source>
        <dbReference type="SAM" id="MobiDB-lite"/>
    </source>
</evidence>
<dbReference type="Gene3D" id="3.30.1370.120">
    <property type="match status" value="3"/>
</dbReference>
<sequence>MARARVNNPFSAASQPCLRCLMHHVLKHWGQTATAVTLLGAATMVNAQAAISAITGLQKDGRDAVRIEFNGATDVSPSSFLMQSPPRIAIDLPGIQTGNMASTVPLAQGNIKGIRLAAAGDRTRMVLELAEAANVRTSREGNALLLTLEPDSAASTQPAVVLAQAKTGDAPAPEAAPRKRAAATPESSKESQPTARGNVTLDFANAEIDAVARTMATITGSNVVVDPRVKGTMTLTSTTPVSPAQAMRLFSTQLRTQGFALVESNGMYVVLPEAEAKLQSSAVSAGTPRATGGQIVTQIFRLTHENANNLVPVLRPLISPNNTINVNASTNSLVITDYADNLQRLARIISSLDVSNATGVEVVRLRYAVASDLAPLVARLLESGGSGTAITPQGVPGQPNVPVAAAAGANEGYRTTLVPEPRSNAIIVRAANPARLALAKTLIEQLDQPPTTRADGGSGNIFVVYLKNADATKLAVTLRAALAALPGQSNAGAGGAGGGAMASAGGLSANQGMQSINNAQGASGGNSLASGPTINAAGNNQPSTGGQIQADPATNSLIISAPEPVYRELRAVIDKLDQRRAQVFVESLIAEVRADRAADFGIQWQALGRHGSTVGVVGTNYRSPSLSEGGAVTPNIFDFAAQFLGANRTGWKPTMAPGTGFNLLLGSNALGIMANFIQSTGAGNVLSTPTLLTLDNEEAKFIVGQNVPMVTGSYTNTGSNTNSVNPFQTYDRKDVGLTLRVRPQISEDGTIKLVIYQETSNVVPGTLGNQAGPTTNKRAIESSVLVNDGGIVALGGLMEDAYQSTEDKVPVLGDVPVVGNLFKTRGRSLSKTNLMVFLRPVIVRDAPSTESYSLDRYEMMRATQQATQPEASVVLPINPSSLPPAVPARPEAWSRPAPPPPMINPIAGEGSDYSGTTFTRP</sequence>
<feature type="domain" description="GspD-like N0" evidence="15">
    <location>
        <begin position="201"/>
        <end position="268"/>
    </location>
</feature>
<dbReference type="InterPro" id="IPR005644">
    <property type="entry name" value="NolW-like"/>
</dbReference>
<dbReference type="InterPro" id="IPR013356">
    <property type="entry name" value="T2SS_GspD"/>
</dbReference>
<evidence type="ECO:0000256" key="7">
    <source>
        <dbReference type="ARBA" id="ARBA00022927"/>
    </source>
</evidence>
<dbReference type="PRINTS" id="PR01032">
    <property type="entry name" value="PHAGEIV"/>
</dbReference>
<dbReference type="Pfam" id="PF00263">
    <property type="entry name" value="Secretin"/>
    <property type="match status" value="1"/>
</dbReference>
<dbReference type="EMBL" id="JBHUEJ010000031">
    <property type="protein sequence ID" value="MFD1711637.1"/>
    <property type="molecule type" value="Genomic_DNA"/>
</dbReference>
<dbReference type="PANTHER" id="PTHR30332">
    <property type="entry name" value="PROBABLE GENERAL SECRETION PATHWAY PROTEIN D"/>
    <property type="match status" value="1"/>
</dbReference>